<dbReference type="InterPro" id="IPR034907">
    <property type="entry name" value="NDK-like_dom"/>
</dbReference>
<feature type="binding site" evidence="8">
    <location>
        <position position="115"/>
    </location>
    <ligand>
        <name>ATP</name>
        <dbReference type="ChEBI" id="CHEBI:30616"/>
    </ligand>
</feature>
<proteinExistence type="inferred from homology"/>
<feature type="binding site" evidence="8">
    <location>
        <position position="18"/>
    </location>
    <ligand>
        <name>ATP</name>
        <dbReference type="ChEBI" id="CHEBI:30616"/>
    </ligand>
</feature>
<evidence type="ECO:0000256" key="1">
    <source>
        <dbReference type="ARBA" id="ARBA00001946"/>
    </source>
</evidence>
<feature type="binding site" evidence="8">
    <location>
        <position position="125"/>
    </location>
    <ligand>
        <name>ATP</name>
        <dbReference type="ChEBI" id="CHEBI:30616"/>
    </ligand>
</feature>
<dbReference type="InterPro" id="IPR036850">
    <property type="entry name" value="NDK-like_dom_sf"/>
</dbReference>
<keyword evidence="6 10" id="KW-0067">ATP-binding</keyword>
<keyword evidence="5 10" id="KW-0418">Kinase</keyword>
<dbReference type="PROSITE" id="PS51374">
    <property type="entry name" value="NDPK_LIKE"/>
    <property type="match status" value="1"/>
</dbReference>
<dbReference type="InterPro" id="IPR037994">
    <property type="entry name" value="NDPk6"/>
</dbReference>
<accession>A0A8S4A2R3</accession>
<comment type="caution">
    <text evidence="12">The sequence shown here is derived from an EMBL/GenBank/DDBJ whole genome shotgun (WGS) entry which is preliminary data.</text>
</comment>
<dbReference type="EC" id="2.7.4.6" evidence="10"/>
<feature type="binding site" evidence="8">
    <location>
        <position position="101"/>
    </location>
    <ligand>
        <name>ATP</name>
        <dbReference type="ChEBI" id="CHEBI:30616"/>
    </ligand>
</feature>
<dbReference type="GO" id="GO:0004550">
    <property type="term" value="F:nucleoside diphosphate kinase activity"/>
    <property type="evidence" value="ECO:0007669"/>
    <property type="project" value="UniProtKB-EC"/>
</dbReference>
<evidence type="ECO:0000313" key="13">
    <source>
        <dbReference type="Proteomes" id="UP000678393"/>
    </source>
</evidence>
<protein>
    <recommendedName>
        <fullName evidence="10">Nucleoside diphosphate kinase</fullName>
        <ecNumber evidence="10">2.7.4.6</ecNumber>
    </recommendedName>
</protein>
<keyword evidence="3" id="KW-0479">Metal-binding</keyword>
<evidence type="ECO:0000256" key="6">
    <source>
        <dbReference type="ARBA" id="ARBA00022840"/>
    </source>
</evidence>
<dbReference type="PRINTS" id="PR01243">
    <property type="entry name" value="NUCDPKINASE"/>
</dbReference>
<dbReference type="OrthoDB" id="25346at2759"/>
<comment type="similarity">
    <text evidence="8 9">Belongs to the NDK family.</text>
</comment>
<dbReference type="GO" id="GO:0046872">
    <property type="term" value="F:metal ion binding"/>
    <property type="evidence" value="ECO:0007669"/>
    <property type="project" value="UniProtKB-KW"/>
</dbReference>
<dbReference type="Gene3D" id="3.30.70.141">
    <property type="entry name" value="Nucleoside diphosphate kinase-like domain"/>
    <property type="match status" value="1"/>
</dbReference>
<dbReference type="SMART" id="SM00562">
    <property type="entry name" value="NDK"/>
    <property type="match status" value="1"/>
</dbReference>
<evidence type="ECO:0000256" key="4">
    <source>
        <dbReference type="ARBA" id="ARBA00022741"/>
    </source>
</evidence>
<comment type="catalytic activity">
    <reaction evidence="10">
        <text>a 2'-deoxyribonucleoside 5'-diphosphate + ATP = a 2'-deoxyribonucleoside 5'-triphosphate + ADP</text>
        <dbReference type="Rhea" id="RHEA:44640"/>
        <dbReference type="ChEBI" id="CHEBI:30616"/>
        <dbReference type="ChEBI" id="CHEBI:61560"/>
        <dbReference type="ChEBI" id="CHEBI:73316"/>
        <dbReference type="ChEBI" id="CHEBI:456216"/>
        <dbReference type="EC" id="2.7.4.6"/>
    </reaction>
</comment>
<evidence type="ECO:0000256" key="2">
    <source>
        <dbReference type="ARBA" id="ARBA00022679"/>
    </source>
</evidence>
<dbReference type="PANTHER" id="PTHR46956:SF1">
    <property type="entry name" value="NUCLEOSIDE DIPHOSPHATE KINASE 6"/>
    <property type="match status" value="1"/>
</dbReference>
<keyword evidence="2 10" id="KW-0808">Transferase</keyword>
<keyword evidence="4 10" id="KW-0547">Nucleotide-binding</keyword>
<dbReference type="GO" id="GO:0005524">
    <property type="term" value="F:ATP binding"/>
    <property type="evidence" value="ECO:0007669"/>
    <property type="project" value="UniProtKB-KW"/>
</dbReference>
<sequence>MTIIKLLKPLQLTLALLKPDIVAQPHIVQNIRQLILENGLYFVLSKNVKLSHSQAELFYAEHRGKFFQTRLVSFMSSGPLWSHVLCGDDAIVKWRRLMGPTKVLKTVFDDPVSIRGRHGLTDTRNCTHGSDSEDTARTEIKFFFPEFSIDKWFEQQHELFQQDLVEFDTSLCQHVPVQANSLGTSEFS</sequence>
<feature type="domain" description="Nucleoside diphosphate kinase-like" evidence="11">
    <location>
        <begin position="10"/>
        <end position="151"/>
    </location>
</feature>
<dbReference type="EMBL" id="CAJHNH020005591">
    <property type="protein sequence ID" value="CAG5132721.1"/>
    <property type="molecule type" value="Genomic_DNA"/>
</dbReference>
<keyword evidence="7" id="KW-0460">Magnesium</keyword>
<evidence type="ECO:0000256" key="3">
    <source>
        <dbReference type="ARBA" id="ARBA00022723"/>
    </source>
</evidence>
<evidence type="ECO:0000313" key="12">
    <source>
        <dbReference type="EMBL" id="CAG5132721.1"/>
    </source>
</evidence>
<dbReference type="GO" id="GO:0006183">
    <property type="term" value="P:GTP biosynthetic process"/>
    <property type="evidence" value="ECO:0007669"/>
    <property type="project" value="InterPro"/>
</dbReference>
<feature type="active site" description="Pros-phosphohistidine intermediate" evidence="8">
    <location>
        <position position="128"/>
    </location>
</feature>
<dbReference type="GO" id="GO:0006241">
    <property type="term" value="P:CTP biosynthetic process"/>
    <property type="evidence" value="ECO:0007669"/>
    <property type="project" value="InterPro"/>
</dbReference>
<feature type="binding site" evidence="8">
    <location>
        <position position="95"/>
    </location>
    <ligand>
        <name>ATP</name>
        <dbReference type="ChEBI" id="CHEBI:30616"/>
    </ligand>
</feature>
<keyword evidence="13" id="KW-1185">Reference proteome</keyword>
<evidence type="ECO:0000259" key="11">
    <source>
        <dbReference type="SMART" id="SM00562"/>
    </source>
</evidence>
<dbReference type="PROSITE" id="PS00469">
    <property type="entry name" value="NDPK"/>
    <property type="match status" value="1"/>
</dbReference>
<evidence type="ECO:0000256" key="8">
    <source>
        <dbReference type="PROSITE-ProRule" id="PRU00706"/>
    </source>
</evidence>
<organism evidence="12 13">
    <name type="scientific">Candidula unifasciata</name>
    <dbReference type="NCBI Taxonomy" id="100452"/>
    <lineage>
        <taxon>Eukaryota</taxon>
        <taxon>Metazoa</taxon>
        <taxon>Spiralia</taxon>
        <taxon>Lophotrochozoa</taxon>
        <taxon>Mollusca</taxon>
        <taxon>Gastropoda</taxon>
        <taxon>Heterobranchia</taxon>
        <taxon>Euthyneura</taxon>
        <taxon>Panpulmonata</taxon>
        <taxon>Eupulmonata</taxon>
        <taxon>Stylommatophora</taxon>
        <taxon>Helicina</taxon>
        <taxon>Helicoidea</taxon>
        <taxon>Geomitridae</taxon>
        <taxon>Candidula</taxon>
    </lineage>
</organism>
<dbReference type="PANTHER" id="PTHR46956">
    <property type="entry name" value="NUCLEOSIDE DIPHOSPHATE KINASE 6"/>
    <property type="match status" value="1"/>
</dbReference>
<evidence type="ECO:0000256" key="7">
    <source>
        <dbReference type="ARBA" id="ARBA00022842"/>
    </source>
</evidence>
<feature type="binding site" evidence="8">
    <location>
        <position position="67"/>
    </location>
    <ligand>
        <name>ATP</name>
        <dbReference type="ChEBI" id="CHEBI:30616"/>
    </ligand>
</feature>
<gene>
    <name evidence="12" type="ORF">CUNI_LOCUS18279</name>
</gene>
<dbReference type="AlphaFoldDB" id="A0A8S4A2R3"/>
<evidence type="ECO:0000256" key="10">
    <source>
        <dbReference type="RuleBase" id="RU004013"/>
    </source>
</evidence>
<dbReference type="Proteomes" id="UP000678393">
    <property type="component" value="Unassembled WGS sequence"/>
</dbReference>
<dbReference type="InterPro" id="IPR023005">
    <property type="entry name" value="Nucleoside_diP_kinase_AS"/>
</dbReference>
<name>A0A8S4A2R3_9EUPU</name>
<evidence type="ECO:0000256" key="9">
    <source>
        <dbReference type="RuleBase" id="RU004011"/>
    </source>
</evidence>
<dbReference type="InterPro" id="IPR001564">
    <property type="entry name" value="Nucleoside_diP_kinase"/>
</dbReference>
<reference evidence="12" key="1">
    <citation type="submission" date="2021-04" db="EMBL/GenBank/DDBJ databases">
        <authorList>
            <consortium name="Molecular Ecology Group"/>
        </authorList>
    </citation>
    <scope>NUCLEOTIDE SEQUENCE</scope>
</reference>
<dbReference type="SUPFAM" id="SSF54919">
    <property type="entry name" value="Nucleoside diphosphate kinase, NDK"/>
    <property type="match status" value="1"/>
</dbReference>
<dbReference type="Pfam" id="PF00334">
    <property type="entry name" value="NDK"/>
    <property type="match status" value="1"/>
</dbReference>
<evidence type="ECO:0000256" key="5">
    <source>
        <dbReference type="ARBA" id="ARBA00022777"/>
    </source>
</evidence>
<comment type="cofactor">
    <cofactor evidence="1">
        <name>Mg(2+)</name>
        <dbReference type="ChEBI" id="CHEBI:18420"/>
    </cofactor>
</comment>
<dbReference type="GO" id="GO:0006228">
    <property type="term" value="P:UTP biosynthetic process"/>
    <property type="evidence" value="ECO:0007669"/>
    <property type="project" value="InterPro"/>
</dbReference>